<keyword evidence="4" id="KW-0223">Dioxygenase</keyword>
<keyword evidence="2" id="KW-0479">Metal-binding</keyword>
<evidence type="ECO:0000256" key="2">
    <source>
        <dbReference type="ARBA" id="ARBA00022723"/>
    </source>
</evidence>
<gene>
    <name evidence="8" type="ORF">CLEP1334_LOCUS25867</name>
</gene>
<dbReference type="PANTHER" id="PTHR12907">
    <property type="entry name" value="EGL NINE HOMOLOG-RELATED"/>
    <property type="match status" value="1"/>
</dbReference>
<dbReference type="Gene3D" id="2.60.120.620">
    <property type="entry name" value="q2cbj1_9rhob like domain"/>
    <property type="match status" value="1"/>
</dbReference>
<dbReference type="GO" id="GO:0008198">
    <property type="term" value="F:ferrous iron binding"/>
    <property type="evidence" value="ECO:0007669"/>
    <property type="project" value="TreeGrafter"/>
</dbReference>
<evidence type="ECO:0000259" key="7">
    <source>
        <dbReference type="PROSITE" id="PS51471"/>
    </source>
</evidence>
<evidence type="ECO:0000256" key="1">
    <source>
        <dbReference type="ARBA" id="ARBA00001961"/>
    </source>
</evidence>
<name>A0A7S0JHB0_9EUKA</name>
<dbReference type="PROSITE" id="PS51471">
    <property type="entry name" value="FE2OG_OXY"/>
    <property type="match status" value="1"/>
</dbReference>
<evidence type="ECO:0000313" key="8">
    <source>
        <dbReference type="EMBL" id="CAD8550577.1"/>
    </source>
</evidence>
<dbReference type="EMBL" id="HBER01051744">
    <property type="protein sequence ID" value="CAD8550577.1"/>
    <property type="molecule type" value="Transcribed_RNA"/>
</dbReference>
<evidence type="ECO:0000256" key="3">
    <source>
        <dbReference type="ARBA" id="ARBA00022896"/>
    </source>
</evidence>
<reference evidence="8" key="1">
    <citation type="submission" date="2021-01" db="EMBL/GenBank/DDBJ databases">
        <authorList>
            <person name="Corre E."/>
            <person name="Pelletier E."/>
            <person name="Niang G."/>
            <person name="Scheremetjew M."/>
            <person name="Finn R."/>
            <person name="Kale V."/>
            <person name="Holt S."/>
            <person name="Cochrane G."/>
            <person name="Meng A."/>
            <person name="Brown T."/>
            <person name="Cohen L."/>
        </authorList>
    </citation>
    <scope>NUCLEOTIDE SEQUENCE</scope>
    <source>
        <strain evidence="8">RCC1130</strain>
    </source>
</reference>
<dbReference type="InterPro" id="IPR006620">
    <property type="entry name" value="Pro_4_hyd_alph"/>
</dbReference>
<keyword evidence="3" id="KW-0847">Vitamin C</keyword>
<evidence type="ECO:0000256" key="5">
    <source>
        <dbReference type="ARBA" id="ARBA00023002"/>
    </source>
</evidence>
<keyword evidence="6" id="KW-0408">Iron</keyword>
<sequence length="388" mass="43068">MEYGRFCSRSRCVGAWRRRQSGATARLAACVNLVHEGALRLVLGKLLHDFLAETEQMECGAAVPKRSAYYTTLMREHCERALRERDARVLRFVRTGREDALRALRLAGARLPAQRRANDHVDTAIEELATFLDESLRSRGDELHAKVLRHVRSNKVLVPRVPAHELADASVSAVISAADVHALRQGEVLVLDPDPPLLERTAMAAAVRELASAVRGGYATASNNPCNAGSYHAWLPVDDGAPSAFGEHTRVLLRKLAALPAAVAARWPRELVVPKVVQLGYFPPNGTASYRPHLDRPPHEAHNRRELTVLLYVNLDWDARRCGGQLRLHPYQGPARSTLPLAPSTHVLVEPRAGRLVLFQSAHQLHEVLPCKHEGRLALTLWVEHQES</sequence>
<proteinExistence type="predicted"/>
<dbReference type="GO" id="GO:0071456">
    <property type="term" value="P:cellular response to hypoxia"/>
    <property type="evidence" value="ECO:0007669"/>
    <property type="project" value="TreeGrafter"/>
</dbReference>
<dbReference type="Pfam" id="PF13640">
    <property type="entry name" value="2OG-FeII_Oxy_3"/>
    <property type="match status" value="1"/>
</dbReference>
<dbReference type="InterPro" id="IPR051559">
    <property type="entry name" value="HIF_prolyl_hydroxylases"/>
</dbReference>
<feature type="domain" description="Fe2OG dioxygenase" evidence="7">
    <location>
        <begin position="273"/>
        <end position="385"/>
    </location>
</feature>
<dbReference type="SMART" id="SM00702">
    <property type="entry name" value="P4Hc"/>
    <property type="match status" value="1"/>
</dbReference>
<evidence type="ECO:0000256" key="6">
    <source>
        <dbReference type="ARBA" id="ARBA00023004"/>
    </source>
</evidence>
<evidence type="ECO:0000256" key="4">
    <source>
        <dbReference type="ARBA" id="ARBA00022964"/>
    </source>
</evidence>
<protein>
    <recommendedName>
        <fullName evidence="7">Fe2OG dioxygenase domain-containing protein</fullName>
    </recommendedName>
</protein>
<dbReference type="InterPro" id="IPR044862">
    <property type="entry name" value="Pro_4_hyd_alph_FE2OG_OXY"/>
</dbReference>
<dbReference type="AlphaFoldDB" id="A0A7S0JHB0"/>
<dbReference type="PANTHER" id="PTHR12907:SF26">
    <property type="entry name" value="HIF PROLYL HYDROXYLASE, ISOFORM C"/>
    <property type="match status" value="1"/>
</dbReference>
<organism evidence="8">
    <name type="scientific">Calcidiscus leptoporus</name>
    <dbReference type="NCBI Taxonomy" id="127549"/>
    <lineage>
        <taxon>Eukaryota</taxon>
        <taxon>Haptista</taxon>
        <taxon>Haptophyta</taxon>
        <taxon>Prymnesiophyceae</taxon>
        <taxon>Coccolithales</taxon>
        <taxon>Calcidiscaceae</taxon>
        <taxon>Calcidiscus</taxon>
    </lineage>
</organism>
<accession>A0A7S0JHB0</accession>
<dbReference type="GO" id="GO:0031543">
    <property type="term" value="F:peptidyl-proline dioxygenase activity"/>
    <property type="evidence" value="ECO:0007669"/>
    <property type="project" value="TreeGrafter"/>
</dbReference>
<keyword evidence="5" id="KW-0560">Oxidoreductase</keyword>
<dbReference type="GO" id="GO:0031418">
    <property type="term" value="F:L-ascorbic acid binding"/>
    <property type="evidence" value="ECO:0007669"/>
    <property type="project" value="UniProtKB-KW"/>
</dbReference>
<dbReference type="InterPro" id="IPR005123">
    <property type="entry name" value="Oxoglu/Fe-dep_dioxygenase_dom"/>
</dbReference>
<comment type="cofactor">
    <cofactor evidence="1">
        <name>L-ascorbate</name>
        <dbReference type="ChEBI" id="CHEBI:38290"/>
    </cofactor>
</comment>